<organism evidence="1 2">
    <name type="scientific">Apatococcus fuscideae</name>
    <dbReference type="NCBI Taxonomy" id="2026836"/>
    <lineage>
        <taxon>Eukaryota</taxon>
        <taxon>Viridiplantae</taxon>
        <taxon>Chlorophyta</taxon>
        <taxon>core chlorophytes</taxon>
        <taxon>Trebouxiophyceae</taxon>
        <taxon>Chlorellales</taxon>
        <taxon>Chlorellaceae</taxon>
        <taxon>Apatococcus</taxon>
    </lineage>
</organism>
<dbReference type="Proteomes" id="UP001485043">
    <property type="component" value="Unassembled WGS sequence"/>
</dbReference>
<keyword evidence="2" id="KW-1185">Reference proteome</keyword>
<comment type="caution">
    <text evidence="1">The sequence shown here is derived from an EMBL/GenBank/DDBJ whole genome shotgun (WGS) entry which is preliminary data.</text>
</comment>
<gene>
    <name evidence="1" type="ORF">WJX84_011699</name>
</gene>
<evidence type="ECO:0000313" key="1">
    <source>
        <dbReference type="EMBL" id="KAK9866091.1"/>
    </source>
</evidence>
<accession>A0AAW1TAW8</accession>
<sequence>MQYPNGGQAGPQSRQLTQAVSAGHFHVSGCPTIGQSRQVLRCPARTWRGHSQPAYYRLCSTSRVIQRQFLHKQTDLNDPTGLTEVTLEPPATKAKQELRHATDASIQIRPAETAHDLWRASGLCTRALFPGAGQLLASLLRLNKMAGMQGG</sequence>
<name>A0AAW1TAW8_9CHLO</name>
<dbReference type="AlphaFoldDB" id="A0AAW1TAW8"/>
<protein>
    <submittedName>
        <fullName evidence="1">Uncharacterized protein</fullName>
    </submittedName>
</protein>
<dbReference type="EMBL" id="JALJOV010000191">
    <property type="protein sequence ID" value="KAK9866091.1"/>
    <property type="molecule type" value="Genomic_DNA"/>
</dbReference>
<proteinExistence type="predicted"/>
<reference evidence="1 2" key="1">
    <citation type="journal article" date="2024" name="Nat. Commun.">
        <title>Phylogenomics reveals the evolutionary origins of lichenization in chlorophyte algae.</title>
        <authorList>
            <person name="Puginier C."/>
            <person name="Libourel C."/>
            <person name="Otte J."/>
            <person name="Skaloud P."/>
            <person name="Haon M."/>
            <person name="Grisel S."/>
            <person name="Petersen M."/>
            <person name="Berrin J.G."/>
            <person name="Delaux P.M."/>
            <person name="Dal Grande F."/>
            <person name="Keller J."/>
        </authorList>
    </citation>
    <scope>NUCLEOTIDE SEQUENCE [LARGE SCALE GENOMIC DNA]</scope>
    <source>
        <strain evidence="1 2">SAG 2523</strain>
    </source>
</reference>
<evidence type="ECO:0000313" key="2">
    <source>
        <dbReference type="Proteomes" id="UP001485043"/>
    </source>
</evidence>